<keyword evidence="8 9" id="KW-0289">Folate biosynthesis</keyword>
<feature type="compositionally biased region" description="Basic and acidic residues" evidence="10">
    <location>
        <begin position="676"/>
        <end position="687"/>
    </location>
</feature>
<evidence type="ECO:0000256" key="1">
    <source>
        <dbReference type="ARBA" id="ARBA00000198"/>
    </source>
</evidence>
<evidence type="ECO:0000313" key="13">
    <source>
        <dbReference type="Proteomes" id="UP000076794"/>
    </source>
</evidence>
<feature type="region of interest" description="Disordered" evidence="10">
    <location>
        <begin position="400"/>
        <end position="784"/>
    </location>
</feature>
<feature type="compositionally biased region" description="Low complexity" evidence="10">
    <location>
        <begin position="424"/>
        <end position="449"/>
    </location>
</feature>
<evidence type="ECO:0000256" key="2">
    <source>
        <dbReference type="ARBA" id="ARBA00005051"/>
    </source>
</evidence>
<dbReference type="InterPro" id="IPR006156">
    <property type="entry name" value="Dihydroneopterin_aldolase"/>
</dbReference>
<dbReference type="GO" id="GO:0005524">
    <property type="term" value="F:ATP binding"/>
    <property type="evidence" value="ECO:0007669"/>
    <property type="project" value="UniProtKB-KW"/>
</dbReference>
<feature type="compositionally biased region" description="Low complexity" evidence="10">
    <location>
        <begin position="541"/>
        <end position="559"/>
    </location>
</feature>
<dbReference type="SUPFAM" id="SSF55083">
    <property type="entry name" value="6-hydroxymethyl-7,8-dihydropterin pyrophosphokinase, HPPK"/>
    <property type="match status" value="1"/>
</dbReference>
<dbReference type="NCBIfam" id="TIGR01498">
    <property type="entry name" value="folK"/>
    <property type="match status" value="1"/>
</dbReference>
<dbReference type="Gene3D" id="3.30.1130.10">
    <property type="match status" value="1"/>
</dbReference>
<feature type="region of interest" description="Disordered" evidence="10">
    <location>
        <begin position="186"/>
        <end position="207"/>
    </location>
</feature>
<dbReference type="GO" id="GO:0046656">
    <property type="term" value="P:folic acid biosynthetic process"/>
    <property type="evidence" value="ECO:0007669"/>
    <property type="project" value="UniProtKB-UniRule"/>
</dbReference>
<keyword evidence="4 12" id="KW-0808">Transferase</keyword>
<dbReference type="STRING" id="1300344.I598_3015"/>
<dbReference type="PATRIC" id="fig|1300344.3.peg.3034"/>
<evidence type="ECO:0000256" key="4">
    <source>
        <dbReference type="ARBA" id="ARBA00022679"/>
    </source>
</evidence>
<dbReference type="EC" id="2.7.6.3" evidence="9"/>
<dbReference type="Pfam" id="PF02152">
    <property type="entry name" value="FolB"/>
    <property type="match status" value="1"/>
</dbReference>
<feature type="compositionally biased region" description="Gly residues" evidence="10">
    <location>
        <begin position="771"/>
        <end position="784"/>
    </location>
</feature>
<keyword evidence="7" id="KW-0067">ATP-binding</keyword>
<comment type="pathway">
    <text evidence="9">Cofactor biosynthesis; tetrahydrofolate biosynthesis; 2-amino-4-hydroxy-6-hydroxymethyl-7,8-dihydropteridine diphosphate from 7,8-dihydroneopterin triphosphate: step 3/4.</text>
</comment>
<keyword evidence="5" id="KW-0547">Nucleotide-binding</keyword>
<evidence type="ECO:0000256" key="9">
    <source>
        <dbReference type="RuleBase" id="RU362079"/>
    </source>
</evidence>
<evidence type="ECO:0000256" key="7">
    <source>
        <dbReference type="ARBA" id="ARBA00022840"/>
    </source>
</evidence>
<comment type="function">
    <text evidence="9">Catalyzes the conversion of 7,8-dihydroneopterin to 6-hydroxymethyl-7,8-dihydropterin.</text>
</comment>
<feature type="compositionally biased region" description="Low complexity" evidence="10">
    <location>
        <begin position="567"/>
        <end position="610"/>
    </location>
</feature>
<protein>
    <recommendedName>
        <fullName evidence="9">Bifunctional folate synthesis protein</fullName>
    </recommendedName>
    <domain>
        <recommendedName>
            <fullName evidence="9">Dihydroneopterin aldolase</fullName>
            <shortName evidence="9">DHNA</shortName>
            <ecNumber evidence="9">4.1.2.25</ecNumber>
        </recommendedName>
        <alternativeName>
            <fullName evidence="9">7,8-dihydroneopterin aldolase</fullName>
        </alternativeName>
    </domain>
    <domain>
        <recommendedName>
            <fullName evidence="9">2-amino-4-hydroxy-6-hydroxymethyldihydropteridine pyrophosphokinase</fullName>
            <ecNumber evidence="9">2.7.6.3</ecNumber>
        </recommendedName>
        <alternativeName>
            <fullName evidence="9">6-hydroxymethyl-7,8-dihydropterin pyrophosphokinase</fullName>
            <shortName evidence="9">PPPK</shortName>
        </alternativeName>
        <alternativeName>
            <fullName evidence="9">7,8-dihydro-6-hydroxymethylpterin pyrophosphokinase</fullName>
            <shortName evidence="9">HPPK</shortName>
        </alternativeName>
    </domain>
</protein>
<evidence type="ECO:0000259" key="11">
    <source>
        <dbReference type="PROSITE" id="PS00794"/>
    </source>
</evidence>
<feature type="compositionally biased region" description="Low complexity" evidence="10">
    <location>
        <begin position="519"/>
        <end position="531"/>
    </location>
</feature>
<dbReference type="Proteomes" id="UP000076794">
    <property type="component" value="Chromosome"/>
</dbReference>
<feature type="domain" description="7,8-dihydro-6-hydroxymethylpterin-pyrophosphokinase" evidence="11">
    <location>
        <begin position="298"/>
        <end position="309"/>
    </location>
</feature>
<evidence type="ECO:0000256" key="5">
    <source>
        <dbReference type="ARBA" id="ARBA00022741"/>
    </source>
</evidence>
<dbReference type="Gene3D" id="3.30.70.560">
    <property type="entry name" value="7,8-Dihydro-6-hydroxymethylpterin-pyrophosphokinase HPPK"/>
    <property type="match status" value="1"/>
</dbReference>
<proteinExistence type="inferred from homology"/>
<dbReference type="EMBL" id="CP014209">
    <property type="protein sequence ID" value="ANC32531.1"/>
    <property type="molecule type" value="Genomic_DNA"/>
</dbReference>
<dbReference type="SMART" id="SM00905">
    <property type="entry name" value="FolB"/>
    <property type="match status" value="1"/>
</dbReference>
<dbReference type="EC" id="4.1.2.25" evidence="9"/>
<keyword evidence="9" id="KW-0456">Lyase</keyword>
<accession>A0A168FUI3</accession>
<evidence type="ECO:0000256" key="10">
    <source>
        <dbReference type="SAM" id="MobiDB-lite"/>
    </source>
</evidence>
<organism evidence="12 13">
    <name type="scientific">Isoptericola dokdonensis DS-3</name>
    <dbReference type="NCBI Taxonomy" id="1300344"/>
    <lineage>
        <taxon>Bacteria</taxon>
        <taxon>Bacillati</taxon>
        <taxon>Actinomycetota</taxon>
        <taxon>Actinomycetes</taxon>
        <taxon>Micrococcales</taxon>
        <taxon>Promicromonosporaceae</taxon>
        <taxon>Isoptericola</taxon>
    </lineage>
</organism>
<dbReference type="GO" id="GO:0046654">
    <property type="term" value="P:tetrahydrofolate biosynthetic process"/>
    <property type="evidence" value="ECO:0007669"/>
    <property type="project" value="UniProtKB-UniRule"/>
</dbReference>
<dbReference type="GO" id="GO:0004150">
    <property type="term" value="F:dihydroneopterin aldolase activity"/>
    <property type="evidence" value="ECO:0007669"/>
    <property type="project" value="UniProtKB-UniRule"/>
</dbReference>
<evidence type="ECO:0000313" key="12">
    <source>
        <dbReference type="EMBL" id="ANC32531.1"/>
    </source>
</evidence>
<dbReference type="NCBIfam" id="TIGR00526">
    <property type="entry name" value="folB_dom"/>
    <property type="match status" value="1"/>
</dbReference>
<feature type="compositionally biased region" description="Low complexity" evidence="10">
    <location>
        <begin position="697"/>
        <end position="736"/>
    </location>
</feature>
<dbReference type="GO" id="GO:0016301">
    <property type="term" value="F:kinase activity"/>
    <property type="evidence" value="ECO:0007669"/>
    <property type="project" value="UniProtKB-KW"/>
</dbReference>
<feature type="compositionally biased region" description="Low complexity" evidence="10">
    <location>
        <begin position="456"/>
        <end position="487"/>
    </location>
</feature>
<sequence>MTYGDTVTGPDGHPLDQIRLTGVTAVGYHGVLPAERVEGQTFRADVVLHLDTSAAAVSDDLDATVSYAEVAEDVHAILAGDPVDLVETVAERVAAVVLARPAVHAVDVRVHKPEAPIAVPFEDVEIVVRRDRVRLPSVPLPVLDAEPAGSAAEPAAVAPALTLVPDVVEDEVPAAPDVAAAVAVPPPPAPEPETAVEPEPEVHPLDRSPEHPVDAVIALGANLGDPQATLRAAVTDVDRVPGVQVMEVSPLARTAAVGPEQPDYLNAVLLVRTTLSPRDLLSVCQEVELLHGRVREERWGPRTLDVDVVQYDTLTVSSDDLELPHPRAHERAFVLVPWAELDPEAVLGGLGGGPVAQLAATAPDRGGIRWLALDWLTEPALTGPVPVQPEPVAEELAVEDQAPAQDEPQPGLPDAGEEPPAPAPHDAAGQPHGEPTPAWGAPQPAAWEPEQPPAWQPEQGPAEPQQPQAWAPEQPQAPQGWSSGQEPEQPPAWVPEPPAAPAEPVHGATPPWTPQQGFAEPQQPSAPQAAATGWTPEPVEEPAAWAPQPVAQPVWEPAPAAAPAPETPQTWQPEQPQAWHPEQPQAWEPEQPQAWQPTAAAAVVEATPWAPAAPAPADPPSNHAPAPAAVPAPPALVVPSPPGPQAVERPAEPGRADAPTAADVFPASVRQPEQARTQEPRAAEPYRPEPTAPAFPPEQYQPEPYQPQQYQQYQQEQPAAPYRPEAYAPQAAPAFPERQEPPAYVPEAFSGPQHVVPVSTVQAPPSVPPQGFGGVGGADPAGRA</sequence>
<dbReference type="CDD" id="cd00534">
    <property type="entry name" value="DHNA_DHNTPE"/>
    <property type="match status" value="1"/>
</dbReference>
<dbReference type="UniPathway" id="UPA00077">
    <property type="reaction ID" value="UER00154"/>
</dbReference>
<reference evidence="12 13" key="1">
    <citation type="submission" date="2016-01" db="EMBL/GenBank/DDBJ databases">
        <title>Complete genome sequence of a soil Actinobacterium, Isoptericola dokdonensis DS-3.</title>
        <authorList>
            <person name="Kwon S.-K."/>
            <person name="Kim J.F."/>
        </authorList>
    </citation>
    <scope>NUCLEOTIDE SEQUENCE [LARGE SCALE GENOMIC DNA]</scope>
    <source>
        <strain evidence="12 13">DS-3</strain>
    </source>
</reference>
<feature type="compositionally biased region" description="Pro residues" evidence="10">
    <location>
        <begin position="628"/>
        <end position="644"/>
    </location>
</feature>
<evidence type="ECO:0000256" key="3">
    <source>
        <dbReference type="ARBA" id="ARBA00009640"/>
    </source>
</evidence>
<dbReference type="NCBIfam" id="TIGR00525">
    <property type="entry name" value="folB"/>
    <property type="match status" value="1"/>
</dbReference>
<dbReference type="InterPro" id="IPR000550">
    <property type="entry name" value="Hppk"/>
</dbReference>
<dbReference type="Pfam" id="PF01288">
    <property type="entry name" value="HPPK"/>
    <property type="match status" value="1"/>
</dbReference>
<dbReference type="PANTHER" id="PTHR43071">
    <property type="entry name" value="2-AMINO-4-HYDROXY-6-HYDROXYMETHYLDIHYDROPTERIDINE PYROPHOSPHOKINASE"/>
    <property type="match status" value="1"/>
</dbReference>
<comment type="catalytic activity">
    <reaction evidence="9">
        <text>7,8-dihydroneopterin = 6-hydroxymethyl-7,8-dihydropterin + glycolaldehyde</text>
        <dbReference type="Rhea" id="RHEA:10540"/>
        <dbReference type="ChEBI" id="CHEBI:17001"/>
        <dbReference type="ChEBI" id="CHEBI:17071"/>
        <dbReference type="ChEBI" id="CHEBI:44841"/>
        <dbReference type="EC" id="4.1.2.25"/>
    </reaction>
</comment>
<dbReference type="InterPro" id="IPR006157">
    <property type="entry name" value="FolB_dom"/>
</dbReference>
<name>A0A168FUI3_9MICO</name>
<feature type="compositionally biased region" description="Pro residues" evidence="10">
    <location>
        <begin position="488"/>
        <end position="501"/>
    </location>
</feature>
<comment type="similarity">
    <text evidence="3">In the N-terminal section; belongs to the DHNA family.</text>
</comment>
<dbReference type="GO" id="GO:0003848">
    <property type="term" value="F:2-amino-4-hydroxy-6-hydroxymethyldihydropteridine diphosphokinase activity"/>
    <property type="evidence" value="ECO:0007669"/>
    <property type="project" value="UniProtKB-EC"/>
</dbReference>
<keyword evidence="6 12" id="KW-0418">Kinase</keyword>
<comment type="catalytic activity">
    <reaction evidence="1">
        <text>6-hydroxymethyl-7,8-dihydropterin + ATP = (7,8-dihydropterin-6-yl)methyl diphosphate + AMP + H(+)</text>
        <dbReference type="Rhea" id="RHEA:11412"/>
        <dbReference type="ChEBI" id="CHEBI:15378"/>
        <dbReference type="ChEBI" id="CHEBI:30616"/>
        <dbReference type="ChEBI" id="CHEBI:44841"/>
        <dbReference type="ChEBI" id="CHEBI:72950"/>
        <dbReference type="ChEBI" id="CHEBI:456215"/>
        <dbReference type="EC" id="2.7.6.3"/>
    </reaction>
</comment>
<dbReference type="CDD" id="cd00483">
    <property type="entry name" value="HPPK"/>
    <property type="match status" value="1"/>
</dbReference>
<dbReference type="InterPro" id="IPR035907">
    <property type="entry name" value="Hppk_sf"/>
</dbReference>
<evidence type="ECO:0000256" key="6">
    <source>
        <dbReference type="ARBA" id="ARBA00022777"/>
    </source>
</evidence>
<dbReference type="SUPFAM" id="SSF55620">
    <property type="entry name" value="Tetrahydrobiopterin biosynthesis enzymes-like"/>
    <property type="match status" value="1"/>
</dbReference>
<dbReference type="PANTHER" id="PTHR43071:SF1">
    <property type="entry name" value="2-AMINO-4-HYDROXY-6-HYDROXYMETHYLDIHYDROPTERIDINE PYROPHOSPHOKINASE"/>
    <property type="match status" value="1"/>
</dbReference>
<dbReference type="KEGG" id="ido:I598_3015"/>
<comment type="similarity">
    <text evidence="9">Belongs to the DHNA family.</text>
</comment>
<dbReference type="AlphaFoldDB" id="A0A168FUI3"/>
<dbReference type="InterPro" id="IPR043133">
    <property type="entry name" value="GTP-CH-I_C/QueF"/>
</dbReference>
<comment type="pathway">
    <text evidence="2">Cofactor biosynthesis; tetrahydrofolate biosynthesis; 2-amino-4-hydroxy-6-hydroxymethyl-7,8-dihydropteridine diphosphate from 7,8-dihydroneopterin triphosphate: step 4/4.</text>
</comment>
<evidence type="ECO:0000256" key="8">
    <source>
        <dbReference type="ARBA" id="ARBA00022909"/>
    </source>
</evidence>
<keyword evidence="13" id="KW-1185">Reference proteome</keyword>
<dbReference type="PROSITE" id="PS00794">
    <property type="entry name" value="HPPK"/>
    <property type="match status" value="1"/>
</dbReference>
<gene>
    <name evidence="12" type="primary">folK</name>
    <name evidence="12" type="ORF">I598_3015</name>
</gene>